<proteinExistence type="predicted"/>
<accession>A0ABR4DX87</accession>
<reference evidence="1 2" key="1">
    <citation type="submission" date="2024-03" db="EMBL/GenBank/DDBJ databases">
        <title>A high-quality draft genome sequence of Diaporthe vaccinii, a causative agent of upright dieback and viscid rot disease in cranberry plants.</title>
        <authorList>
            <person name="Sarrasin M."/>
            <person name="Lang B.F."/>
            <person name="Burger G."/>
        </authorList>
    </citation>
    <scope>NUCLEOTIDE SEQUENCE [LARGE SCALE GENOMIC DNA]</scope>
    <source>
        <strain evidence="1 2">IS7</strain>
    </source>
</reference>
<dbReference type="Proteomes" id="UP001600888">
    <property type="component" value="Unassembled WGS sequence"/>
</dbReference>
<evidence type="ECO:0000313" key="1">
    <source>
        <dbReference type="EMBL" id="KAL2274244.1"/>
    </source>
</evidence>
<dbReference type="CDD" id="cd02883">
    <property type="entry name" value="NUDIX_Hydrolase"/>
    <property type="match status" value="1"/>
</dbReference>
<dbReference type="InterPro" id="IPR015797">
    <property type="entry name" value="NUDIX_hydrolase-like_dom_sf"/>
</dbReference>
<evidence type="ECO:0008006" key="3">
    <source>
        <dbReference type="Google" id="ProtNLM"/>
    </source>
</evidence>
<dbReference type="Gene3D" id="3.90.79.10">
    <property type="entry name" value="Nucleoside Triphosphate Pyrophosphohydrolase"/>
    <property type="match status" value="1"/>
</dbReference>
<gene>
    <name evidence="1" type="ORF">FJTKL_03556</name>
</gene>
<keyword evidence="2" id="KW-1185">Reference proteome</keyword>
<organism evidence="1 2">
    <name type="scientific">Diaporthe vaccinii</name>
    <dbReference type="NCBI Taxonomy" id="105482"/>
    <lineage>
        <taxon>Eukaryota</taxon>
        <taxon>Fungi</taxon>
        <taxon>Dikarya</taxon>
        <taxon>Ascomycota</taxon>
        <taxon>Pezizomycotina</taxon>
        <taxon>Sordariomycetes</taxon>
        <taxon>Sordariomycetidae</taxon>
        <taxon>Diaporthales</taxon>
        <taxon>Diaporthaceae</taxon>
        <taxon>Diaporthe</taxon>
        <taxon>Diaporthe eres species complex</taxon>
    </lineage>
</organism>
<evidence type="ECO:0000313" key="2">
    <source>
        <dbReference type="Proteomes" id="UP001600888"/>
    </source>
</evidence>
<dbReference type="SUPFAM" id="SSF55811">
    <property type="entry name" value="Nudix"/>
    <property type="match status" value="1"/>
</dbReference>
<protein>
    <recommendedName>
        <fullName evidence="3">BSD domain-containing protein</fullName>
    </recommendedName>
</protein>
<comment type="caution">
    <text evidence="1">The sequence shown here is derived from an EMBL/GenBank/DDBJ whole genome shotgun (WGS) entry which is preliminary data.</text>
</comment>
<sequence length="183" mass="21146">MHQRKKKTTTLVDDKATKVYDGEHSFAGPSGSAELGETPEDTIICEVAEEYLVDTTIVPINNRQVLAEVDDCMADSSFWRYHFYLLRKLNPKQQPQIAESEREKATHVEQFKWSEIFRAIKEAAQDGETKRIKTTIEGKDRPREVYFFASLINLVRKRKDLKDERRILSAYEKAGAPLKPLKE</sequence>
<name>A0ABR4DX87_9PEZI</name>
<dbReference type="EMBL" id="JBAWTH010000162">
    <property type="protein sequence ID" value="KAL2274244.1"/>
    <property type="molecule type" value="Genomic_DNA"/>
</dbReference>